<evidence type="ECO:0000256" key="11">
    <source>
        <dbReference type="ARBA" id="ARBA00049117"/>
    </source>
</evidence>
<feature type="compositionally biased region" description="Low complexity" evidence="12">
    <location>
        <begin position="576"/>
        <end position="595"/>
    </location>
</feature>
<comment type="function">
    <text evidence="10">Tubulin is the major constituent of microtubules, a cylinder consisting of laterally associated linear protofilaments composed of alpha- and beta-tubulin heterodimers. Microtubules grow by the addition of GTP-tubulin dimers to the microtubule end, where a stabilizing cap forms. Below the cap, tubulin dimers are in GDP-bound state, owing to GTPase activity of alpha-tubulin.</text>
</comment>
<dbReference type="GO" id="GO:0007017">
    <property type="term" value="P:microtubule-based process"/>
    <property type="evidence" value="ECO:0007669"/>
    <property type="project" value="InterPro"/>
</dbReference>
<dbReference type="SMART" id="SM00864">
    <property type="entry name" value="Tubulin"/>
    <property type="match status" value="1"/>
</dbReference>
<dbReference type="InterPro" id="IPR023123">
    <property type="entry name" value="Tubulin_C"/>
</dbReference>
<dbReference type="InterPro" id="IPR017975">
    <property type="entry name" value="Tubulin_CS"/>
</dbReference>
<evidence type="ECO:0000256" key="10">
    <source>
        <dbReference type="ARBA" id="ARBA00034296"/>
    </source>
</evidence>
<evidence type="ECO:0000256" key="1">
    <source>
        <dbReference type="ARBA" id="ARBA00001946"/>
    </source>
</evidence>
<comment type="similarity">
    <text evidence="2">Belongs to the tubulin family.</text>
</comment>
<comment type="catalytic activity">
    <reaction evidence="11">
        <text>GTP + H2O = GDP + phosphate + H(+)</text>
        <dbReference type="Rhea" id="RHEA:19669"/>
        <dbReference type="ChEBI" id="CHEBI:15377"/>
        <dbReference type="ChEBI" id="CHEBI:15378"/>
        <dbReference type="ChEBI" id="CHEBI:37565"/>
        <dbReference type="ChEBI" id="CHEBI:43474"/>
        <dbReference type="ChEBI" id="CHEBI:58189"/>
    </reaction>
    <physiologicalReaction direction="left-to-right" evidence="11">
        <dbReference type="Rhea" id="RHEA:19670"/>
    </physiologicalReaction>
</comment>
<evidence type="ECO:0000256" key="8">
    <source>
        <dbReference type="ARBA" id="ARBA00022842"/>
    </source>
</evidence>
<feature type="compositionally biased region" description="Acidic residues" evidence="12">
    <location>
        <begin position="715"/>
        <end position="734"/>
    </location>
</feature>
<feature type="compositionally biased region" description="Polar residues" evidence="12">
    <location>
        <begin position="810"/>
        <end position="819"/>
    </location>
</feature>
<evidence type="ECO:0000256" key="6">
    <source>
        <dbReference type="ARBA" id="ARBA00022741"/>
    </source>
</evidence>
<dbReference type="GO" id="GO:0005200">
    <property type="term" value="F:structural constituent of cytoskeleton"/>
    <property type="evidence" value="ECO:0007669"/>
    <property type="project" value="InterPro"/>
</dbReference>
<dbReference type="InterPro" id="IPR000217">
    <property type="entry name" value="Tubulin"/>
</dbReference>
<protein>
    <recommendedName>
        <fullName evidence="17">Tubulin alpha chain</fullName>
    </recommendedName>
</protein>
<evidence type="ECO:0000259" key="13">
    <source>
        <dbReference type="SMART" id="SM00864"/>
    </source>
</evidence>
<feature type="region of interest" description="Disordered" evidence="12">
    <location>
        <begin position="419"/>
        <end position="472"/>
    </location>
</feature>
<accession>A0A0G4LJ84</accession>
<keyword evidence="7" id="KW-0378">Hydrolase</keyword>
<dbReference type="PROSITE" id="PS00227">
    <property type="entry name" value="TUBULIN"/>
    <property type="match status" value="1"/>
</dbReference>
<reference evidence="15 16" key="1">
    <citation type="submission" date="2015-05" db="EMBL/GenBank/DDBJ databases">
        <authorList>
            <person name="Wang D.B."/>
            <person name="Wang M."/>
        </authorList>
    </citation>
    <scope>NUCLEOTIDE SEQUENCE [LARGE SCALE GENOMIC DNA]</scope>
    <source>
        <strain evidence="15">VL1</strain>
    </source>
</reference>
<evidence type="ECO:0000256" key="4">
    <source>
        <dbReference type="ARBA" id="ARBA00022701"/>
    </source>
</evidence>
<dbReference type="SUPFAM" id="SSF52490">
    <property type="entry name" value="Tubulin nucleotide-binding domain-like"/>
    <property type="match status" value="1"/>
</dbReference>
<dbReference type="STRING" id="100787.A0A0G4LJ84"/>
<dbReference type="Gene3D" id="1.10.287.600">
    <property type="entry name" value="Helix hairpin bin"/>
    <property type="match status" value="1"/>
</dbReference>
<evidence type="ECO:0000256" key="7">
    <source>
        <dbReference type="ARBA" id="ARBA00022801"/>
    </source>
</evidence>
<dbReference type="PRINTS" id="PR01161">
    <property type="entry name" value="TUBULIN"/>
</dbReference>
<evidence type="ECO:0008006" key="17">
    <source>
        <dbReference type="Google" id="ProtNLM"/>
    </source>
</evidence>
<evidence type="ECO:0000259" key="14">
    <source>
        <dbReference type="SMART" id="SM00865"/>
    </source>
</evidence>
<dbReference type="GO" id="GO:0005874">
    <property type="term" value="C:microtubule"/>
    <property type="evidence" value="ECO:0007669"/>
    <property type="project" value="UniProtKB-KW"/>
</dbReference>
<comment type="subunit">
    <text evidence="3">Dimer of alpha and beta chains. A typical microtubule is a hollow water-filled tube with an outer diameter of 25 nm and an inner diameter of 15 nM. Alpha-beta heterodimers associate head-to-tail to form protofilaments running lengthwise along the microtubule wall with the beta-tubulin subunit facing the microtubule plus end conferring a structural polarity. Microtubules usually have 13 protofilaments but different protofilament numbers can be found in some organisms and specialized cells.</text>
</comment>
<feature type="domain" description="Tubulin/FtsZ 2-layer sandwich" evidence="14">
    <location>
        <begin position="1"/>
        <end position="119"/>
    </location>
</feature>
<dbReference type="InterPro" id="IPR002452">
    <property type="entry name" value="Alpha_tubulin"/>
</dbReference>
<evidence type="ECO:0000256" key="5">
    <source>
        <dbReference type="ARBA" id="ARBA00022723"/>
    </source>
</evidence>
<feature type="compositionally biased region" description="Polar residues" evidence="12">
    <location>
        <begin position="547"/>
        <end position="556"/>
    </location>
</feature>
<name>A0A0G4LJ84_VERLO</name>
<dbReference type="GO" id="GO:0005525">
    <property type="term" value="F:GTP binding"/>
    <property type="evidence" value="ECO:0007669"/>
    <property type="project" value="UniProtKB-KW"/>
</dbReference>
<dbReference type="EMBL" id="CVQH01013558">
    <property type="protein sequence ID" value="CRK22107.1"/>
    <property type="molecule type" value="Genomic_DNA"/>
</dbReference>
<feature type="compositionally biased region" description="Acidic residues" evidence="12">
    <location>
        <begin position="830"/>
        <end position="839"/>
    </location>
</feature>
<evidence type="ECO:0000313" key="15">
    <source>
        <dbReference type="EMBL" id="CRK22107.1"/>
    </source>
</evidence>
<dbReference type="SMART" id="SM00865">
    <property type="entry name" value="Tubulin_C"/>
    <property type="match status" value="1"/>
</dbReference>
<dbReference type="Gene3D" id="3.30.1330.20">
    <property type="entry name" value="Tubulin/FtsZ, C-terminal domain"/>
    <property type="match status" value="2"/>
</dbReference>
<dbReference type="Proteomes" id="UP000044602">
    <property type="component" value="Unassembled WGS sequence"/>
</dbReference>
<dbReference type="GO" id="GO:0046872">
    <property type="term" value="F:metal ion binding"/>
    <property type="evidence" value="ECO:0007669"/>
    <property type="project" value="UniProtKB-KW"/>
</dbReference>
<evidence type="ECO:0000256" key="12">
    <source>
        <dbReference type="SAM" id="MobiDB-lite"/>
    </source>
</evidence>
<dbReference type="Pfam" id="PF03953">
    <property type="entry name" value="Tubulin_C"/>
    <property type="match status" value="2"/>
</dbReference>
<feature type="compositionally biased region" description="Low complexity" evidence="12">
    <location>
        <begin position="450"/>
        <end position="469"/>
    </location>
</feature>
<gene>
    <name evidence="15" type="ORF">BN1708_013298</name>
</gene>
<dbReference type="InterPro" id="IPR018316">
    <property type="entry name" value="Tubulin/FtsZ_2-layer-sand-dom"/>
</dbReference>
<dbReference type="FunFam" id="3.30.1330.20:FF:000001">
    <property type="entry name" value="Tubulin alpha chain"/>
    <property type="match status" value="1"/>
</dbReference>
<comment type="cofactor">
    <cofactor evidence="1">
        <name>Mg(2+)</name>
        <dbReference type="ChEBI" id="CHEBI:18420"/>
    </cofactor>
</comment>
<keyword evidence="5" id="KW-0479">Metal-binding</keyword>
<feature type="compositionally biased region" description="Polar residues" evidence="12">
    <location>
        <begin position="438"/>
        <end position="449"/>
    </location>
</feature>
<feature type="domain" description="Tubulin/FtsZ GTPase" evidence="13">
    <location>
        <begin position="171"/>
        <end position="354"/>
    </location>
</feature>
<dbReference type="AlphaFoldDB" id="A0A0G4LJ84"/>
<dbReference type="InterPro" id="IPR003008">
    <property type="entry name" value="Tubulin_FtsZ_GTPase"/>
</dbReference>
<keyword evidence="9" id="KW-0342">GTP-binding</keyword>
<evidence type="ECO:0000313" key="16">
    <source>
        <dbReference type="Proteomes" id="UP000044602"/>
    </source>
</evidence>
<dbReference type="InterPro" id="IPR037103">
    <property type="entry name" value="Tubulin/FtsZ-like_C"/>
</dbReference>
<dbReference type="Pfam" id="PF00091">
    <property type="entry name" value="Tubulin"/>
    <property type="match status" value="1"/>
</dbReference>
<keyword evidence="8" id="KW-0460">Magnesium</keyword>
<keyword evidence="6" id="KW-0547">Nucleotide-binding</keyword>
<dbReference type="SUPFAM" id="SSF55307">
    <property type="entry name" value="Tubulin C-terminal domain-like"/>
    <property type="match status" value="2"/>
</dbReference>
<dbReference type="FunFam" id="1.10.287.600:FF:000005">
    <property type="entry name" value="Tubulin alpha chain"/>
    <property type="match status" value="2"/>
</dbReference>
<evidence type="ECO:0000256" key="2">
    <source>
        <dbReference type="ARBA" id="ARBA00009636"/>
    </source>
</evidence>
<dbReference type="PANTHER" id="PTHR11588">
    <property type="entry name" value="TUBULIN"/>
    <property type="match status" value="1"/>
</dbReference>
<feature type="compositionally biased region" description="Polar residues" evidence="12">
    <location>
        <begin position="765"/>
        <end position="802"/>
    </location>
</feature>
<proteinExistence type="inferred from homology"/>
<organism evidence="15 16">
    <name type="scientific">Verticillium longisporum</name>
    <name type="common">Verticillium dahliae var. longisporum</name>
    <dbReference type="NCBI Taxonomy" id="100787"/>
    <lineage>
        <taxon>Eukaryota</taxon>
        <taxon>Fungi</taxon>
        <taxon>Dikarya</taxon>
        <taxon>Ascomycota</taxon>
        <taxon>Pezizomycotina</taxon>
        <taxon>Sordariomycetes</taxon>
        <taxon>Hypocreomycetidae</taxon>
        <taxon>Glomerellales</taxon>
        <taxon>Plectosphaerellaceae</taxon>
        <taxon>Verticillium</taxon>
    </lineage>
</organism>
<dbReference type="Gene3D" id="3.40.50.1440">
    <property type="entry name" value="Tubulin/FtsZ, GTPase domain"/>
    <property type="match status" value="1"/>
</dbReference>
<dbReference type="GO" id="GO:0016787">
    <property type="term" value="F:hydrolase activity"/>
    <property type="evidence" value="ECO:0007669"/>
    <property type="project" value="UniProtKB-KW"/>
</dbReference>
<feature type="region of interest" description="Disordered" evidence="12">
    <location>
        <begin position="493"/>
        <end position="851"/>
    </location>
</feature>
<evidence type="ECO:0000256" key="9">
    <source>
        <dbReference type="ARBA" id="ARBA00023134"/>
    </source>
</evidence>
<feature type="compositionally biased region" description="Low complexity" evidence="12">
    <location>
        <begin position="528"/>
        <end position="538"/>
    </location>
</feature>
<keyword evidence="16" id="KW-1185">Reference proteome</keyword>
<evidence type="ECO:0000256" key="3">
    <source>
        <dbReference type="ARBA" id="ARBA00011747"/>
    </source>
</evidence>
<dbReference type="InterPro" id="IPR036525">
    <property type="entry name" value="Tubulin/FtsZ_GTPase_sf"/>
</dbReference>
<keyword evidence="4" id="KW-0493">Microtubule</keyword>
<dbReference type="InterPro" id="IPR008280">
    <property type="entry name" value="Tub_FtsZ_C"/>
</dbReference>
<dbReference type="PRINTS" id="PR01162">
    <property type="entry name" value="ALPHATUBULIN"/>
</dbReference>
<sequence length="988" mass="105841">MHSSAKAAHEANSVMEMTMSCFEPNNQMVKCDPRHGKYMATCLLYRGDVVPKDAHTAVATLKTKRTIQFVDWCPTGFKLGICYQAPEKVPNGDLAKVSRAVCMLSNTTAIAEAWAALSNKFDLMYSKRAFVHWYVGEGMEEGEFSEAREDLAALERDYEEVATDSVGDDEGQGKYVPRAIYCDLEPNVVDEVRTGAYRGLFHPEQMITGKEDASNNYARGHYTVGKELIDQVLDKVRRVADNCVGLQGFLVFHSFGGGTGSGFGALLMERLSVDYGKKSKLEFCVYPAPQTATSVVEPYNSILTTHTTLEHSDCSFMVDNEAIYDICRRNLGLERPNYENLNRLIAQECMQLDTTYRDLQTQHQQVLSSLEADRHENAGLKEKIRAVNAEVAQLKPQIEKLKSEARQQKGLVAINKKQLSTNEAERERLQSEAADLAKSQSEALSRQDTGSSLPGSASVASPAASVASANNPFFKRTGSTDIMGAFASPAIKSSPADQSFDDIFGPSQPPTRSTDTPPPPVTSFKPQTTGTSTGSVSSWATPPAASPTMSRQQTLTAEPPAPPESRQISSSFLPFSDASESLSSSRAVSPPASRAGEPFESVVATPTQGPPGAFPDEPAPTGEGSETLREAGSASESKVSGNDGPSAAIGAVGATTGGGGGDPFAATDEDKAKSDFDNAFASFTKAHKAPEKSSNEPTKPAGAFDSEFPPISELERDDDSDTASEGGGFDDDFAPDSPPKKQNEAPAVAPFGDGSAATQVPVPSATVTDSSLTAAKTNSEFTAPTSSLQHESTSPATPQNDNPFAPPATSGANALSQPFDQAPQAKGVFDDLDDDFDGLEDAKEGSADDDFQTISRSGLDDFNPDAHTAVATLKTKRTIQFVDWCPTGFKLGICYQAPEKVPNGDLAKVSRAVCMLSNTTAIAEAWAALSNKFDLMYSKRAFVHWYVGEGMEEGEFSEAREDLAALERDYEEVATDSVGDDEGLEAEY</sequence>